<evidence type="ECO:0000259" key="6">
    <source>
        <dbReference type="Pfam" id="PF04069"/>
    </source>
</evidence>
<feature type="domain" description="ABC-type glycine betaine transport system substrate-binding" evidence="6">
    <location>
        <begin position="36"/>
        <end position="284"/>
    </location>
</feature>
<gene>
    <name evidence="7" type="ORF">SAMN04488242_1815</name>
</gene>
<dbReference type="EMBL" id="FNGP01000003">
    <property type="protein sequence ID" value="SDL52847.1"/>
    <property type="molecule type" value="Genomic_DNA"/>
</dbReference>
<comment type="subcellular location">
    <subcellularLocation>
        <location evidence="1">Cell membrane</location>
    </subcellularLocation>
</comment>
<dbReference type="GO" id="GO:0005275">
    <property type="term" value="F:amine transmembrane transporter activity"/>
    <property type="evidence" value="ECO:0007669"/>
    <property type="project" value="TreeGrafter"/>
</dbReference>
<dbReference type="Gene3D" id="3.10.105.10">
    <property type="entry name" value="Dipeptide-binding Protein, Domain 3"/>
    <property type="match status" value="2"/>
</dbReference>
<keyword evidence="2" id="KW-0813">Transport</keyword>
<keyword evidence="5" id="KW-0732">Signal</keyword>
<dbReference type="SUPFAM" id="SSF53850">
    <property type="entry name" value="Periplasmic binding protein-like II"/>
    <property type="match status" value="1"/>
</dbReference>
<dbReference type="STRING" id="686624.SAMN04488242_1815"/>
<dbReference type="GO" id="GO:0031460">
    <property type="term" value="P:glycine betaine transport"/>
    <property type="evidence" value="ECO:0007669"/>
    <property type="project" value="TreeGrafter"/>
</dbReference>
<evidence type="ECO:0000256" key="5">
    <source>
        <dbReference type="SAM" id="SignalP"/>
    </source>
</evidence>
<keyword evidence="8" id="KW-1185">Reference proteome</keyword>
<reference evidence="7 8" key="1">
    <citation type="submission" date="2016-10" db="EMBL/GenBank/DDBJ databases">
        <authorList>
            <person name="de Groot N.N."/>
        </authorList>
    </citation>
    <scope>NUCLEOTIDE SEQUENCE [LARGE SCALE GENOMIC DNA]</scope>
    <source>
        <strain evidence="7 8">CGMCC 1.9159</strain>
    </source>
</reference>
<feature type="signal peptide" evidence="5">
    <location>
        <begin position="1"/>
        <end position="23"/>
    </location>
</feature>
<protein>
    <submittedName>
        <fullName evidence="7">Glycine betaine/proline transport system substrate-binding protein</fullName>
    </submittedName>
</protein>
<dbReference type="InterPro" id="IPR007210">
    <property type="entry name" value="ABC_Gly_betaine_transp_sub-bd"/>
</dbReference>
<name>A0A1G9KTM3_9ACTN</name>
<accession>A0A1G9KTM3</accession>
<dbReference type="AlphaFoldDB" id="A0A1G9KTM3"/>
<dbReference type="CDD" id="cd13639">
    <property type="entry name" value="PBP2_OpuAC_like"/>
    <property type="match status" value="1"/>
</dbReference>
<evidence type="ECO:0000256" key="1">
    <source>
        <dbReference type="ARBA" id="ARBA00004236"/>
    </source>
</evidence>
<keyword evidence="3" id="KW-1003">Cell membrane</keyword>
<sequence>MTNHAFRALGGALLAGTMTVSLSACGGQEDEAGDKNISIGIIAPWSDTRVAAALMTYQAESMGYSVELEDLSDPPLLFAAVAQGDVDVYASAWSERNHKEFVDRYGDQLEDLGSYYDGAGNFLAVPSYSELQSIEDIPDHWDELDGQIIGIEPGAGLTKQMVEDVLPAYGIDKDRMVTSSTTAMLAELQSAIQAQEEVVVTLWSPYWATTEFDVRPLEDPEGAFGETEGMHYIATDGFSSEHPDIADWVDGFQLDEEQFGSLENLILNEYEEGEELDAVEEWLQTYPGVLGEA</sequence>
<evidence type="ECO:0000256" key="3">
    <source>
        <dbReference type="ARBA" id="ARBA00022475"/>
    </source>
</evidence>
<evidence type="ECO:0000256" key="2">
    <source>
        <dbReference type="ARBA" id="ARBA00022448"/>
    </source>
</evidence>
<dbReference type="PANTHER" id="PTHR47737:SF1">
    <property type="entry name" value="GLYCINE BETAINE_PROLINE BETAINE TRANSPORT SYSTEM PERMEASE PROTEIN PROW"/>
    <property type="match status" value="1"/>
</dbReference>
<dbReference type="GO" id="GO:0015871">
    <property type="term" value="P:choline transport"/>
    <property type="evidence" value="ECO:0007669"/>
    <property type="project" value="TreeGrafter"/>
</dbReference>
<dbReference type="PROSITE" id="PS51257">
    <property type="entry name" value="PROKAR_LIPOPROTEIN"/>
    <property type="match status" value="1"/>
</dbReference>
<evidence type="ECO:0000313" key="7">
    <source>
        <dbReference type="EMBL" id="SDL52847.1"/>
    </source>
</evidence>
<keyword evidence="4" id="KW-0472">Membrane</keyword>
<dbReference type="Proteomes" id="UP000199475">
    <property type="component" value="Unassembled WGS sequence"/>
</dbReference>
<dbReference type="Pfam" id="PF04069">
    <property type="entry name" value="OpuAC"/>
    <property type="match status" value="1"/>
</dbReference>
<dbReference type="GO" id="GO:0015226">
    <property type="term" value="F:carnitine transmembrane transporter activity"/>
    <property type="evidence" value="ECO:0007669"/>
    <property type="project" value="TreeGrafter"/>
</dbReference>
<dbReference type="RefSeq" id="WP_218118411.1">
    <property type="nucleotide sequence ID" value="NZ_FNGP01000003.1"/>
</dbReference>
<evidence type="ECO:0000313" key="8">
    <source>
        <dbReference type="Proteomes" id="UP000199475"/>
    </source>
</evidence>
<dbReference type="GO" id="GO:0043190">
    <property type="term" value="C:ATP-binding cassette (ABC) transporter complex"/>
    <property type="evidence" value="ECO:0007669"/>
    <property type="project" value="InterPro"/>
</dbReference>
<proteinExistence type="predicted"/>
<evidence type="ECO:0000256" key="4">
    <source>
        <dbReference type="ARBA" id="ARBA00023136"/>
    </source>
</evidence>
<organism evidence="7 8">
    <name type="scientific">Tessaracoccus oleiagri</name>
    <dbReference type="NCBI Taxonomy" id="686624"/>
    <lineage>
        <taxon>Bacteria</taxon>
        <taxon>Bacillati</taxon>
        <taxon>Actinomycetota</taxon>
        <taxon>Actinomycetes</taxon>
        <taxon>Propionibacteriales</taxon>
        <taxon>Propionibacteriaceae</taxon>
        <taxon>Tessaracoccus</taxon>
    </lineage>
</organism>
<dbReference type="PANTHER" id="PTHR47737">
    <property type="entry name" value="GLYCINE BETAINE/PROLINE BETAINE TRANSPORT SYSTEM PERMEASE PROTEIN PROW"/>
    <property type="match status" value="1"/>
</dbReference>
<dbReference type="Gene3D" id="3.40.190.100">
    <property type="entry name" value="Glycine betaine-binding periplasmic protein, domain 2"/>
    <property type="match status" value="1"/>
</dbReference>
<feature type="chain" id="PRO_5039199229" evidence="5">
    <location>
        <begin position="24"/>
        <end position="293"/>
    </location>
</feature>